<evidence type="ECO:0000256" key="4">
    <source>
        <dbReference type="ARBA" id="ARBA00022729"/>
    </source>
</evidence>
<dbReference type="InterPro" id="IPR050490">
    <property type="entry name" value="Bact_solute-bd_prot1"/>
</dbReference>
<dbReference type="RefSeq" id="WP_138895558.1">
    <property type="nucleotide sequence ID" value="NZ_BMVO01000034.1"/>
</dbReference>
<keyword evidence="4" id="KW-0732">Signal</keyword>
<keyword evidence="3" id="KW-0813">Transport</keyword>
<gene>
    <name evidence="5" type="ORF">GCM10010346_61300</name>
</gene>
<reference evidence="6" key="1">
    <citation type="journal article" date="2019" name="Int. J. Syst. Evol. Microbiol.">
        <title>The Global Catalogue of Microorganisms (GCM) 10K type strain sequencing project: providing services to taxonomists for standard genome sequencing and annotation.</title>
        <authorList>
            <consortium name="The Broad Institute Genomics Platform"/>
            <consortium name="The Broad Institute Genome Sequencing Center for Infectious Disease"/>
            <person name="Wu L."/>
            <person name="Ma J."/>
        </authorList>
    </citation>
    <scope>NUCLEOTIDE SEQUENCE [LARGE SCALE GENOMIC DNA]</scope>
    <source>
        <strain evidence="6">JCM 4737</strain>
    </source>
</reference>
<protein>
    <submittedName>
        <fullName evidence="5">ABC transporter substrate-binding protein</fullName>
    </submittedName>
</protein>
<dbReference type="Gene3D" id="3.40.190.10">
    <property type="entry name" value="Periplasmic binding protein-like II"/>
    <property type="match status" value="2"/>
</dbReference>
<evidence type="ECO:0000256" key="3">
    <source>
        <dbReference type="ARBA" id="ARBA00022448"/>
    </source>
</evidence>
<proteinExistence type="inferred from homology"/>
<comment type="subcellular location">
    <subcellularLocation>
        <location evidence="1">Cell envelope</location>
    </subcellularLocation>
</comment>
<organism evidence="5 6">
    <name type="scientific">Streptomyces chryseus</name>
    <dbReference type="NCBI Taxonomy" id="68186"/>
    <lineage>
        <taxon>Bacteria</taxon>
        <taxon>Bacillati</taxon>
        <taxon>Actinomycetota</taxon>
        <taxon>Actinomycetes</taxon>
        <taxon>Kitasatosporales</taxon>
        <taxon>Streptomycetaceae</taxon>
        <taxon>Streptomyces</taxon>
    </lineage>
</organism>
<keyword evidence="6" id="KW-1185">Reference proteome</keyword>
<evidence type="ECO:0000313" key="5">
    <source>
        <dbReference type="EMBL" id="GHB29493.1"/>
    </source>
</evidence>
<evidence type="ECO:0000256" key="1">
    <source>
        <dbReference type="ARBA" id="ARBA00004196"/>
    </source>
</evidence>
<comment type="caution">
    <text evidence="5">The sequence shown here is derived from an EMBL/GenBank/DDBJ whole genome shotgun (WGS) entry which is preliminary data.</text>
</comment>
<dbReference type="InterPro" id="IPR006059">
    <property type="entry name" value="SBP"/>
</dbReference>
<dbReference type="Proteomes" id="UP000599437">
    <property type="component" value="Unassembled WGS sequence"/>
</dbReference>
<dbReference type="PANTHER" id="PTHR43649:SF31">
    <property type="entry name" value="SN-GLYCEROL-3-PHOSPHATE-BINDING PERIPLASMIC PROTEIN UGPB"/>
    <property type="match status" value="1"/>
</dbReference>
<dbReference type="PANTHER" id="PTHR43649">
    <property type="entry name" value="ARABINOSE-BINDING PROTEIN-RELATED"/>
    <property type="match status" value="1"/>
</dbReference>
<comment type="similarity">
    <text evidence="2">Belongs to the bacterial solute-binding protein 1 family.</text>
</comment>
<dbReference type="Pfam" id="PF13416">
    <property type="entry name" value="SBP_bac_8"/>
    <property type="match status" value="1"/>
</dbReference>
<dbReference type="EMBL" id="BMVO01000034">
    <property type="protein sequence ID" value="GHB29493.1"/>
    <property type="molecule type" value="Genomic_DNA"/>
</dbReference>
<evidence type="ECO:0000313" key="6">
    <source>
        <dbReference type="Proteomes" id="UP000599437"/>
    </source>
</evidence>
<dbReference type="SUPFAM" id="SSF53850">
    <property type="entry name" value="Periplasmic binding protein-like II"/>
    <property type="match status" value="1"/>
</dbReference>
<sequence length="458" mass="49656">MGDDGRIVVEVLLADHPFEGFLDPVRRRAAEFGAAHPDYEVRISTYRYWAETGREDFIRILDRGRVPALVDVFFTETQHARDAVAATGGPLFTPVQRAVGGRREILGEPVVLDDFVDSARRYYSYDGELVSMPFSVSTGLLYANMTMLRAAGITEVPQDWDGLEAACRAVVQTDGGPPHAIAWAVDGWFFQGAVCQQGGLLADHANGRSGRAQKVDLASEELLAWATWWQRLHKDGLYFHTGAAQDWAGTFEAFIEGRVAFLCNSSVMAQSVVSAGAQAGIEVVADGLPRNGAVPYSGDVLGGDSLFLAAGLPPEVEDGALAFLQYLLNPEGAAAWHKSSGFIPVTHGSHRLLEAEGWFADKPHHLEAPKQLDASDGTPAATGALVGELANMHADLVQAMRDVLEQGADPARRFAQATDAAQQRLDDYNRRTVERHKAHWLEAAQLTPRTSDRGPGTT</sequence>
<evidence type="ECO:0000256" key="2">
    <source>
        <dbReference type="ARBA" id="ARBA00008520"/>
    </source>
</evidence>
<name>A0ABQ3E858_9ACTN</name>
<accession>A0ABQ3E858</accession>